<comment type="caution">
    <text evidence="1">The sequence shown here is derived from an EMBL/GenBank/DDBJ whole genome shotgun (WGS) entry which is preliminary data.</text>
</comment>
<keyword evidence="2" id="KW-1185">Reference proteome</keyword>
<dbReference type="EMBL" id="VIVR01000001">
    <property type="protein sequence ID" value="TWE20403.1"/>
    <property type="molecule type" value="Genomic_DNA"/>
</dbReference>
<organism evidence="1 2">
    <name type="scientific">Kitasatospora atroaurantiaca</name>
    <dbReference type="NCBI Taxonomy" id="285545"/>
    <lineage>
        <taxon>Bacteria</taxon>
        <taxon>Bacillati</taxon>
        <taxon>Actinomycetota</taxon>
        <taxon>Actinomycetes</taxon>
        <taxon>Kitasatosporales</taxon>
        <taxon>Streptomycetaceae</taxon>
        <taxon>Kitasatospora</taxon>
    </lineage>
</organism>
<gene>
    <name evidence="1" type="ORF">FB465_5555</name>
</gene>
<sequence>MTSARARSVLTVHSVRRLVDHWSTALARQAPMDELLPHLANGLLLELPDRTLRGVGEFQTWYRESGARSLADARPVGGDVRIRLASPIHAQVTITDAPAPPGLGSAHQAWWVVLQAGAPRIRSVVVRQPAPAGVLSSV</sequence>
<name>A0A561EXR6_9ACTN</name>
<evidence type="ECO:0008006" key="3">
    <source>
        <dbReference type="Google" id="ProtNLM"/>
    </source>
</evidence>
<proteinExistence type="predicted"/>
<dbReference type="Proteomes" id="UP000318416">
    <property type="component" value="Unassembled WGS sequence"/>
</dbReference>
<evidence type="ECO:0000313" key="2">
    <source>
        <dbReference type="Proteomes" id="UP000318416"/>
    </source>
</evidence>
<reference evidence="1 2" key="1">
    <citation type="submission" date="2019-06" db="EMBL/GenBank/DDBJ databases">
        <title>Sequencing the genomes of 1000 actinobacteria strains.</title>
        <authorList>
            <person name="Klenk H.-P."/>
        </authorList>
    </citation>
    <scope>NUCLEOTIDE SEQUENCE [LARGE SCALE GENOMIC DNA]</scope>
    <source>
        <strain evidence="1 2">DSM 41649</strain>
    </source>
</reference>
<dbReference type="OrthoDB" id="1254615at2"/>
<accession>A0A561EXR6</accession>
<dbReference type="AlphaFoldDB" id="A0A561EXR6"/>
<evidence type="ECO:0000313" key="1">
    <source>
        <dbReference type="EMBL" id="TWE20403.1"/>
    </source>
</evidence>
<dbReference type="RefSeq" id="WP_145794721.1">
    <property type="nucleotide sequence ID" value="NZ_BAAABR010000047.1"/>
</dbReference>
<protein>
    <recommendedName>
        <fullName evidence="3">SnoaL-like protein</fullName>
    </recommendedName>
</protein>